<feature type="compositionally biased region" description="Polar residues" evidence="10">
    <location>
        <begin position="393"/>
        <end position="411"/>
    </location>
</feature>
<dbReference type="GO" id="GO:0004096">
    <property type="term" value="F:catalase activity"/>
    <property type="evidence" value="ECO:0007669"/>
    <property type="project" value="UniProtKB-EC"/>
</dbReference>
<keyword evidence="5 8" id="KW-0560">Oxidoreductase</keyword>
<evidence type="ECO:0000256" key="8">
    <source>
        <dbReference type="RuleBase" id="RU000498"/>
    </source>
</evidence>
<comment type="function">
    <text evidence="9">Catalyzes the degradation of hydrogen peroxide (H(2)O(2)) generated by peroxisomal oxidases to water and oxygen, thereby protecting cells from the toxic effects of hydrogen peroxide.</text>
</comment>
<feature type="non-terminal residue" evidence="11">
    <location>
        <position position="1"/>
    </location>
</feature>
<dbReference type="SUPFAM" id="SSF56634">
    <property type="entry name" value="Heme-dependent catalase-like"/>
    <property type="match status" value="2"/>
</dbReference>
<feature type="region of interest" description="Disordered" evidence="10">
    <location>
        <begin position="393"/>
        <end position="417"/>
    </location>
</feature>
<dbReference type="InterPro" id="IPR011614">
    <property type="entry name" value="Catalase_core"/>
</dbReference>
<dbReference type="InterPro" id="IPR020835">
    <property type="entry name" value="Catalase_sf"/>
</dbReference>
<keyword evidence="6 8" id="KW-0408">Iron</keyword>
<evidence type="ECO:0000256" key="2">
    <source>
        <dbReference type="ARBA" id="ARBA00022559"/>
    </source>
</evidence>
<dbReference type="OrthoDB" id="6880011at2759"/>
<dbReference type="PANTHER" id="PTHR11465">
    <property type="entry name" value="CATALASE"/>
    <property type="match status" value="1"/>
</dbReference>
<evidence type="ECO:0000256" key="5">
    <source>
        <dbReference type="ARBA" id="ARBA00023002"/>
    </source>
</evidence>
<organism evidence="11">
    <name type="scientific">Dendroctonus ponderosae</name>
    <name type="common">Mountain pine beetle</name>
    <dbReference type="NCBI Taxonomy" id="77166"/>
    <lineage>
        <taxon>Eukaryota</taxon>
        <taxon>Metazoa</taxon>
        <taxon>Ecdysozoa</taxon>
        <taxon>Arthropoda</taxon>
        <taxon>Hexapoda</taxon>
        <taxon>Insecta</taxon>
        <taxon>Pterygota</taxon>
        <taxon>Neoptera</taxon>
        <taxon>Endopterygota</taxon>
        <taxon>Coleoptera</taxon>
        <taxon>Polyphaga</taxon>
        <taxon>Cucujiformia</taxon>
        <taxon>Curculionidae</taxon>
        <taxon>Scolytinae</taxon>
        <taxon>Dendroctonus</taxon>
    </lineage>
</organism>
<dbReference type="InterPro" id="IPR018028">
    <property type="entry name" value="Catalase"/>
</dbReference>
<keyword evidence="3 8" id="KW-0349">Heme</keyword>
<dbReference type="GO" id="GO:0005739">
    <property type="term" value="C:mitochondrion"/>
    <property type="evidence" value="ECO:0007669"/>
    <property type="project" value="TreeGrafter"/>
</dbReference>
<dbReference type="Gene3D" id="2.40.180.10">
    <property type="entry name" value="Catalase core domain"/>
    <property type="match status" value="2"/>
</dbReference>
<accession>N6U7C8</accession>
<keyword evidence="2 8" id="KW-0575">Peroxidase</keyword>
<dbReference type="OMA" id="RTETTHQ"/>
<reference evidence="11" key="1">
    <citation type="journal article" date="2013" name="Genome Biol.">
        <title>Draft genome of the mountain pine beetle, Dendroctonus ponderosae Hopkins, a major forest pest.</title>
        <authorList>
            <person name="Keeling C.I."/>
            <person name="Yuen M.M."/>
            <person name="Liao N.Y."/>
            <person name="Docking T.R."/>
            <person name="Chan S.K."/>
            <person name="Taylor G.A."/>
            <person name="Palmquist D.L."/>
            <person name="Jackman S.D."/>
            <person name="Nguyen A."/>
            <person name="Li M."/>
            <person name="Henderson H."/>
            <person name="Janes J.K."/>
            <person name="Zhao Y."/>
            <person name="Pandoh P."/>
            <person name="Moore R."/>
            <person name="Sperling F.A."/>
            <person name="Huber D.P."/>
            <person name="Birol I."/>
            <person name="Jones S.J."/>
            <person name="Bohlmann J."/>
        </authorList>
    </citation>
    <scope>NUCLEOTIDE SEQUENCE</scope>
</reference>
<evidence type="ECO:0000313" key="11">
    <source>
        <dbReference type="EMBL" id="ENN74497.1"/>
    </source>
</evidence>
<dbReference type="GO" id="GO:0020037">
    <property type="term" value="F:heme binding"/>
    <property type="evidence" value="ECO:0007669"/>
    <property type="project" value="InterPro"/>
</dbReference>
<dbReference type="SMART" id="SM01060">
    <property type="entry name" value="Catalase"/>
    <property type="match status" value="2"/>
</dbReference>
<dbReference type="GO" id="GO:0042744">
    <property type="term" value="P:hydrogen peroxide catabolic process"/>
    <property type="evidence" value="ECO:0007669"/>
    <property type="project" value="UniProtKB-KW"/>
</dbReference>
<name>N6U7C8_DENPD</name>
<dbReference type="InterPro" id="IPR010582">
    <property type="entry name" value="Catalase_immune_responsive"/>
</dbReference>
<dbReference type="EC" id="1.11.1.6" evidence="8"/>
<protein>
    <recommendedName>
        <fullName evidence="8">Catalase</fullName>
        <ecNumber evidence="8">1.11.1.6</ecNumber>
    </recommendedName>
</protein>
<dbReference type="GO" id="GO:0005777">
    <property type="term" value="C:peroxisome"/>
    <property type="evidence" value="ECO:0007669"/>
    <property type="project" value="TreeGrafter"/>
</dbReference>
<dbReference type="PROSITE" id="PS00437">
    <property type="entry name" value="CATALASE_1"/>
    <property type="match status" value="2"/>
</dbReference>
<sequence>MPLNQFVRDPAADQLLHYAAEHQKGKKSITTQSGNPVGYKDASLTVGYHGPTLLQDVMLLDDLSHFTKERNPERVVHAKGAGAFGYFEVTHDITQYTAAKPFAEIGKRTPIAMRFSTVAGERGYPDTVRDVRGFAIKFYTEDGIWDIVGNNTPVFFVKDAAVFSSFIHVMKRNPVTNLRPDYDMFWDFCSLRTETTHQTLITFSDRGVPRSYRHMHGYGSHTYGFVNNEGKFNWVKYHFVTNQGIKNIKSQEAQQLAGQDPDYHARDLYNAIARGDFPSWDFYIQIMTPEQAAKSPYDPFDLSKVWLHADYPLIPVGRIVLNKNPSNYYAEIEQIAMDVAHLIPGIEVSPDRMLQARMFAYRDTHQYRLGPNYSQLPVNSAYKVSNYNRDGYGTVNSQGGAPNYHPNSFQGPENDERAQALSPSIPLHGEAKRIDSGNDDNFTQARLLYQSVLKEDEKARLAENLVDWLKRATLPIQKRAIATMFDPITARFAAQKNRVLYKYSPARGLNSETPEMAHSSSGFNARDPASNVLLEYSSKHQDNNESITTNGGVPVGRKEAMLTVGYSGPTLLQDVVLIDELSHFSRERIPERVVHAKGAAAFGTFQVTHDITAYSAACVFKNIGDETPIIVRFSQVAGERGYPDTYRDLRGFAIKFYTDDGIWDLVGNNSPIFFVNDAINFPMFMHALKRNPVTNIRPDYDAFWDFVSLRPESTHQTLQLFTDRGIPASHRTMHGYGANTYSLINSEGEFFYCKFHFKSDQGISNLWQSEADRLAGLDPDYYSRDLYNAIHNKNYPSWSFYIQVMTPEQAVKNPYDPFDNSKVWLHADYPLIPVGRIVLNKNPTNYFAEVEQLAFDVSHIIPGINFSPDRMLQGRIFNYGDTHRYRLGINNTQLPVNSPFKLHNYNRDGRSTILSQGGGPNYFPNSFNGPRNDKRARALAPRIPLNGVADRTDNGLVDNYSQARLLWTRVINDDERERTIENMLIWLRQTNCVIAERAIDNFAKVDEDLGKRLRAGIRNTSGCPPHVTL</sequence>
<dbReference type="AlphaFoldDB" id="N6U7C8"/>
<comment type="catalytic activity">
    <reaction evidence="8">
        <text>2 H2O2 = O2 + 2 H2O</text>
        <dbReference type="Rhea" id="RHEA:20309"/>
        <dbReference type="ChEBI" id="CHEBI:15377"/>
        <dbReference type="ChEBI" id="CHEBI:15379"/>
        <dbReference type="ChEBI" id="CHEBI:16240"/>
        <dbReference type="EC" id="1.11.1.6"/>
    </reaction>
</comment>
<evidence type="ECO:0000256" key="10">
    <source>
        <dbReference type="SAM" id="MobiDB-lite"/>
    </source>
</evidence>
<dbReference type="InterPro" id="IPR024708">
    <property type="entry name" value="Catalase_AS"/>
</dbReference>
<dbReference type="EMBL" id="KB741050">
    <property type="protein sequence ID" value="ENN74497.1"/>
    <property type="molecule type" value="Genomic_DNA"/>
</dbReference>
<dbReference type="Pfam" id="PF06628">
    <property type="entry name" value="Catalase-rel"/>
    <property type="match status" value="2"/>
</dbReference>
<dbReference type="GO" id="GO:0046872">
    <property type="term" value="F:metal ion binding"/>
    <property type="evidence" value="ECO:0007669"/>
    <property type="project" value="UniProtKB-KW"/>
</dbReference>
<evidence type="ECO:0000256" key="3">
    <source>
        <dbReference type="ARBA" id="ARBA00022617"/>
    </source>
</evidence>
<keyword evidence="4 8" id="KW-0479">Metal-binding</keyword>
<evidence type="ECO:0000256" key="4">
    <source>
        <dbReference type="ARBA" id="ARBA00022723"/>
    </source>
</evidence>
<dbReference type="PROSITE" id="PS00438">
    <property type="entry name" value="CATALASE_2"/>
    <property type="match status" value="1"/>
</dbReference>
<evidence type="ECO:0000256" key="6">
    <source>
        <dbReference type="ARBA" id="ARBA00023004"/>
    </source>
</evidence>
<dbReference type="FunFam" id="2.40.180.10:FF:000001">
    <property type="entry name" value="Catalase"/>
    <property type="match status" value="2"/>
</dbReference>
<evidence type="ECO:0000256" key="7">
    <source>
        <dbReference type="ARBA" id="ARBA00023324"/>
    </source>
</evidence>
<keyword evidence="7 8" id="KW-0376">Hydrogen peroxide</keyword>
<comment type="similarity">
    <text evidence="1 8">Belongs to the catalase family.</text>
</comment>
<evidence type="ECO:0000256" key="9">
    <source>
        <dbReference type="RuleBase" id="RU004142"/>
    </source>
</evidence>
<gene>
    <name evidence="11" type="ORF">YQE_08942</name>
</gene>
<dbReference type="PRINTS" id="PR00067">
    <property type="entry name" value="CATALASE"/>
</dbReference>
<dbReference type="Pfam" id="PF00199">
    <property type="entry name" value="Catalase"/>
    <property type="match status" value="2"/>
</dbReference>
<dbReference type="PANTHER" id="PTHR11465:SF9">
    <property type="entry name" value="CATALASE"/>
    <property type="match status" value="1"/>
</dbReference>
<proteinExistence type="inferred from homology"/>
<dbReference type="InterPro" id="IPR002226">
    <property type="entry name" value="Catalase_haem_BS"/>
</dbReference>
<evidence type="ECO:0000256" key="1">
    <source>
        <dbReference type="ARBA" id="ARBA00005329"/>
    </source>
</evidence>
<dbReference type="HOGENOM" id="CLU_010981_0_0_1"/>
<dbReference type="GO" id="GO:0042542">
    <property type="term" value="P:response to hydrogen peroxide"/>
    <property type="evidence" value="ECO:0007669"/>
    <property type="project" value="TreeGrafter"/>
</dbReference>
<dbReference type="PROSITE" id="PS51402">
    <property type="entry name" value="CATALASE_3"/>
    <property type="match status" value="2"/>
</dbReference>